<keyword evidence="2" id="KW-1185">Reference proteome</keyword>
<name>A0A3D8Q7P6_9HELO</name>
<accession>A0A3D8Q7P6</accession>
<dbReference type="CDD" id="cd02440">
    <property type="entry name" value="AdoMet_MTases"/>
    <property type="match status" value="1"/>
</dbReference>
<comment type="caution">
    <text evidence="1">The sequence shown here is derived from an EMBL/GenBank/DDBJ whole genome shotgun (WGS) entry which is preliminary data.</text>
</comment>
<dbReference type="InterPro" id="IPR029063">
    <property type="entry name" value="SAM-dependent_MTases_sf"/>
</dbReference>
<gene>
    <name evidence="1" type="ORF">BP5796_12459</name>
</gene>
<dbReference type="GO" id="GO:0008168">
    <property type="term" value="F:methyltransferase activity"/>
    <property type="evidence" value="ECO:0007669"/>
    <property type="project" value="UniProtKB-KW"/>
</dbReference>
<evidence type="ECO:0000313" key="1">
    <source>
        <dbReference type="EMBL" id="RDW57658.1"/>
    </source>
</evidence>
<dbReference type="GO" id="GO:0032259">
    <property type="term" value="P:methylation"/>
    <property type="evidence" value="ECO:0007669"/>
    <property type="project" value="UniProtKB-KW"/>
</dbReference>
<dbReference type="PANTHER" id="PTHR43591">
    <property type="entry name" value="METHYLTRANSFERASE"/>
    <property type="match status" value="1"/>
</dbReference>
<dbReference type="Gene3D" id="3.40.50.150">
    <property type="entry name" value="Vaccinia Virus protein VP39"/>
    <property type="match status" value="1"/>
</dbReference>
<organism evidence="1 2">
    <name type="scientific">Coleophoma crateriformis</name>
    <dbReference type="NCBI Taxonomy" id="565419"/>
    <lineage>
        <taxon>Eukaryota</taxon>
        <taxon>Fungi</taxon>
        <taxon>Dikarya</taxon>
        <taxon>Ascomycota</taxon>
        <taxon>Pezizomycotina</taxon>
        <taxon>Leotiomycetes</taxon>
        <taxon>Helotiales</taxon>
        <taxon>Dermateaceae</taxon>
        <taxon>Coleophoma</taxon>
    </lineage>
</organism>
<dbReference type="EMBL" id="PDLN01000022">
    <property type="protein sequence ID" value="RDW57658.1"/>
    <property type="molecule type" value="Genomic_DNA"/>
</dbReference>
<dbReference type="AlphaFoldDB" id="A0A3D8Q7P6"/>
<dbReference type="Proteomes" id="UP000256328">
    <property type="component" value="Unassembled WGS sequence"/>
</dbReference>
<keyword evidence="1" id="KW-0489">Methyltransferase</keyword>
<keyword evidence="1" id="KW-0808">Transferase</keyword>
<proteinExistence type="predicted"/>
<reference evidence="1 2" key="1">
    <citation type="journal article" date="2018" name="IMA Fungus">
        <title>IMA Genome-F 9: Draft genome sequence of Annulohypoxylon stygium, Aspergillus mulundensis, Berkeleyomyces basicola (syn. Thielaviopsis basicola), Ceratocystis smalleyi, two Cercospora beticola strains, Coleophoma cylindrospora, Fusarium fracticaudum, Phialophora cf. hyalina, and Morchella septimelata.</title>
        <authorList>
            <person name="Wingfield B.D."/>
            <person name="Bills G.F."/>
            <person name="Dong Y."/>
            <person name="Huang W."/>
            <person name="Nel W.J."/>
            <person name="Swalarsk-Parry B.S."/>
            <person name="Vaghefi N."/>
            <person name="Wilken P.M."/>
            <person name="An Z."/>
            <person name="de Beer Z.W."/>
            <person name="De Vos L."/>
            <person name="Chen L."/>
            <person name="Duong T.A."/>
            <person name="Gao Y."/>
            <person name="Hammerbacher A."/>
            <person name="Kikkert J.R."/>
            <person name="Li Y."/>
            <person name="Li H."/>
            <person name="Li K."/>
            <person name="Li Q."/>
            <person name="Liu X."/>
            <person name="Ma X."/>
            <person name="Naidoo K."/>
            <person name="Pethybridge S.J."/>
            <person name="Sun J."/>
            <person name="Steenkamp E.T."/>
            <person name="van der Nest M.A."/>
            <person name="van Wyk S."/>
            <person name="Wingfield M.J."/>
            <person name="Xiong C."/>
            <person name="Yue Q."/>
            <person name="Zhang X."/>
        </authorList>
    </citation>
    <scope>NUCLEOTIDE SEQUENCE [LARGE SCALE GENOMIC DNA]</scope>
    <source>
        <strain evidence="1 2">BP5796</strain>
    </source>
</reference>
<dbReference type="OrthoDB" id="2013972at2759"/>
<evidence type="ECO:0000313" key="2">
    <source>
        <dbReference type="Proteomes" id="UP000256328"/>
    </source>
</evidence>
<dbReference type="Pfam" id="PF13489">
    <property type="entry name" value="Methyltransf_23"/>
    <property type="match status" value="1"/>
</dbReference>
<sequence>MAAEPHVGLIEPEADDYIDELTIGPTNASSTVSIASSIMKYREENGRTYHAYKDGKYVFPNDEVESDRLDLQHHLFSLTFDGKLFTAPVDKEKQFHRILDVGTGTGIWAIDIADEHPESMVFGVDLSPIQPQFVPPNLVFQIDDLEEQWTFSHKFDFIYSRMMVGSFKDWDRFFAQCFENLEAGGFIELADICMPIECDDGTLPSDSALKKWGDWILEASIKGGRPVNSPKSYKSLLQTAGFTDVVEKIYKWPTNTWPKDKNLKTIGLWQHENATSGLPAFSMALFTRFLRWSREEVENFCADVRKDLRDTKLHAYSPIYVVYARKPK</sequence>
<dbReference type="PANTHER" id="PTHR43591:SF31">
    <property type="entry name" value="LAEA-LIKE, PUTATIVE (AFU_ORTHOLOGUE AFUA_8G01930)-RELATED"/>
    <property type="match status" value="1"/>
</dbReference>
<protein>
    <submittedName>
        <fullName evidence="1">S-adenosyl-L-methionine-dependent methyltransferase-15</fullName>
    </submittedName>
</protein>
<dbReference type="SUPFAM" id="SSF53335">
    <property type="entry name" value="S-adenosyl-L-methionine-dependent methyltransferases"/>
    <property type="match status" value="1"/>
</dbReference>